<evidence type="ECO:0000313" key="3">
    <source>
        <dbReference type="Proteomes" id="UP000184082"/>
    </source>
</evidence>
<gene>
    <name evidence="2" type="ORF">SAMN02745883_01910</name>
</gene>
<dbReference type="Pfam" id="PF10662">
    <property type="entry name" value="PduV-EutP"/>
    <property type="match status" value="1"/>
</dbReference>
<protein>
    <submittedName>
        <fullName evidence="2">Ethanolamine utilization protein EutP</fullName>
    </submittedName>
</protein>
<dbReference type="Gene3D" id="3.40.50.300">
    <property type="entry name" value="P-loop containing nucleotide triphosphate hydrolases"/>
    <property type="match status" value="1"/>
</dbReference>
<dbReference type="STRING" id="1121266.SAMN02745883_01910"/>
<evidence type="ECO:0000256" key="1">
    <source>
        <dbReference type="PIRNR" id="PIRNR036409"/>
    </source>
</evidence>
<dbReference type="PIRSF" id="PIRSF036409">
    <property type="entry name" value="EutP_PduV"/>
    <property type="match status" value="1"/>
</dbReference>
<dbReference type="PANTHER" id="PTHR40453">
    <property type="entry name" value="PROTEIN YOEF"/>
    <property type="match status" value="1"/>
</dbReference>
<reference evidence="2 3" key="1">
    <citation type="submission" date="2016-11" db="EMBL/GenBank/DDBJ databases">
        <authorList>
            <person name="Jaros S."/>
            <person name="Januszkiewicz K."/>
            <person name="Wedrychowicz H."/>
        </authorList>
    </citation>
    <scope>NUCLEOTIDE SEQUENCE [LARGE SCALE GENOMIC DNA]</scope>
    <source>
        <strain evidence="2 3">DSM 14501</strain>
    </source>
</reference>
<dbReference type="EMBL" id="FRAJ01000016">
    <property type="protein sequence ID" value="SHK38006.1"/>
    <property type="molecule type" value="Genomic_DNA"/>
</dbReference>
<sequence length="142" mass="16242">MKKMILIGRTHSGKTTLIQVLNKSLIKYKKTQTIEYHNNILDTPGEYIENRRFYNALIISSFDCDVIGLVQDCTDCSCIFPPNFVSMFNKEVIGIITKIDCKEGNIKYAEKCLHSAGVSKVFKISSIKGYGIENIKKYLYRE</sequence>
<dbReference type="Proteomes" id="UP000184082">
    <property type="component" value="Unassembled WGS sequence"/>
</dbReference>
<dbReference type="InterPro" id="IPR012381">
    <property type="entry name" value="EutP_PduV"/>
</dbReference>
<dbReference type="SUPFAM" id="SSF52540">
    <property type="entry name" value="P-loop containing nucleoside triphosphate hydrolases"/>
    <property type="match status" value="1"/>
</dbReference>
<keyword evidence="3" id="KW-1185">Reference proteome</keyword>
<evidence type="ECO:0000313" key="2">
    <source>
        <dbReference type="EMBL" id="SHK38006.1"/>
    </source>
</evidence>
<keyword evidence="1" id="KW-0547">Nucleotide-binding</keyword>
<proteinExistence type="inferred from homology"/>
<dbReference type="PANTHER" id="PTHR40453:SF1">
    <property type="entry name" value="PROTEIN YOEF"/>
    <property type="match status" value="1"/>
</dbReference>
<organism evidence="2 3">
    <name type="scientific">Caminicella sporogenes DSM 14501</name>
    <dbReference type="NCBI Taxonomy" id="1121266"/>
    <lineage>
        <taxon>Bacteria</taxon>
        <taxon>Bacillati</taxon>
        <taxon>Bacillota</taxon>
        <taxon>Clostridia</taxon>
        <taxon>Peptostreptococcales</taxon>
        <taxon>Caminicellaceae</taxon>
        <taxon>Caminicella</taxon>
    </lineage>
</organism>
<dbReference type="InterPro" id="IPR027417">
    <property type="entry name" value="P-loop_NTPase"/>
</dbReference>
<name>A0A1M6RZV5_9FIRM</name>
<comment type="similarity">
    <text evidence="1">Belongs to the EutP/PduV family.</text>
</comment>
<dbReference type="AlphaFoldDB" id="A0A1M6RZV5"/>
<accession>A0A1M6RZV5</accession>
<dbReference type="NCBIfam" id="TIGR02528">
    <property type="entry name" value="EutP"/>
    <property type="match status" value="1"/>
</dbReference>
<dbReference type="GO" id="GO:0006576">
    <property type="term" value="P:biogenic amine metabolic process"/>
    <property type="evidence" value="ECO:0007669"/>
    <property type="project" value="InterPro"/>
</dbReference>
<dbReference type="GO" id="GO:0005524">
    <property type="term" value="F:ATP binding"/>
    <property type="evidence" value="ECO:0007669"/>
    <property type="project" value="UniProtKB-UniRule"/>
</dbReference>